<protein>
    <submittedName>
        <fullName evidence="1">Uncharacterized protein</fullName>
    </submittedName>
</protein>
<organism evidence="1">
    <name type="scientific">Rhizophora mucronata</name>
    <name type="common">Asiatic mangrove</name>
    <dbReference type="NCBI Taxonomy" id="61149"/>
    <lineage>
        <taxon>Eukaryota</taxon>
        <taxon>Viridiplantae</taxon>
        <taxon>Streptophyta</taxon>
        <taxon>Embryophyta</taxon>
        <taxon>Tracheophyta</taxon>
        <taxon>Spermatophyta</taxon>
        <taxon>Magnoliopsida</taxon>
        <taxon>eudicotyledons</taxon>
        <taxon>Gunneridae</taxon>
        <taxon>Pentapetalae</taxon>
        <taxon>rosids</taxon>
        <taxon>fabids</taxon>
        <taxon>Malpighiales</taxon>
        <taxon>Rhizophoraceae</taxon>
        <taxon>Rhizophora</taxon>
    </lineage>
</organism>
<accession>A0A2P2NI18</accession>
<dbReference type="EMBL" id="GGEC01061610">
    <property type="protein sequence ID" value="MBX42094.1"/>
    <property type="molecule type" value="Transcribed_RNA"/>
</dbReference>
<sequence length="62" mass="6944">MGFNDSTESIKVENLTNVAGLCALFLNMTQKMMRTGTGCQSNSRNGTIKEEFFVKKLRSCVY</sequence>
<reference evidence="1" key="1">
    <citation type="submission" date="2018-02" db="EMBL/GenBank/DDBJ databases">
        <title>Rhizophora mucronata_Transcriptome.</title>
        <authorList>
            <person name="Meera S.P."/>
            <person name="Sreeshan A."/>
            <person name="Augustine A."/>
        </authorList>
    </citation>
    <scope>NUCLEOTIDE SEQUENCE</scope>
    <source>
        <tissue evidence="1">Leaf</tissue>
    </source>
</reference>
<evidence type="ECO:0000313" key="1">
    <source>
        <dbReference type="EMBL" id="MBX42094.1"/>
    </source>
</evidence>
<proteinExistence type="predicted"/>
<dbReference type="AlphaFoldDB" id="A0A2P2NI18"/>
<name>A0A2P2NI18_RHIMU</name>